<sequence>MTDRSTPDSRTPDSRTVRAGIADIEGYLLWQAETDRARADAEAFVDALDWPTTAQRQELVRLLALRQLALSQRAVTRIAGRALQLRREYQQRYDCLKRRVLATALAVLAALVLLNVLVLAAC</sequence>
<keyword evidence="1" id="KW-1133">Transmembrane helix</keyword>
<dbReference type="Proteomes" id="UP001180551">
    <property type="component" value="Unassembled WGS sequence"/>
</dbReference>
<keyword evidence="3" id="KW-1185">Reference proteome</keyword>
<gene>
    <name evidence="2" type="ORF">RM550_04850</name>
</gene>
<proteinExistence type="predicted"/>
<accession>A0ABU2T4C1</accession>
<reference evidence="2" key="1">
    <citation type="submission" date="2024-05" db="EMBL/GenBank/DDBJ databases">
        <title>30 novel species of actinomycetes from the DSMZ collection.</title>
        <authorList>
            <person name="Nouioui I."/>
        </authorList>
    </citation>
    <scope>NUCLEOTIDE SEQUENCE</scope>
    <source>
        <strain evidence="2">DSM 41527</strain>
    </source>
</reference>
<evidence type="ECO:0000313" key="2">
    <source>
        <dbReference type="EMBL" id="MDT0455069.1"/>
    </source>
</evidence>
<dbReference type="RefSeq" id="WP_311622479.1">
    <property type="nucleotide sequence ID" value="NZ_JAVRFE010000004.1"/>
</dbReference>
<keyword evidence="1" id="KW-0812">Transmembrane</keyword>
<comment type="caution">
    <text evidence="2">The sequence shown here is derived from an EMBL/GenBank/DDBJ whole genome shotgun (WGS) entry which is preliminary data.</text>
</comment>
<name>A0ABU2T4C1_9ACTN</name>
<feature type="transmembrane region" description="Helical" evidence="1">
    <location>
        <begin position="100"/>
        <end position="121"/>
    </location>
</feature>
<dbReference type="EMBL" id="JAVRFE010000004">
    <property type="protein sequence ID" value="MDT0455069.1"/>
    <property type="molecule type" value="Genomic_DNA"/>
</dbReference>
<keyword evidence="1" id="KW-0472">Membrane</keyword>
<evidence type="ECO:0000256" key="1">
    <source>
        <dbReference type="SAM" id="Phobius"/>
    </source>
</evidence>
<protein>
    <submittedName>
        <fullName evidence="2">Uncharacterized protein</fullName>
    </submittedName>
</protein>
<organism evidence="2 3">
    <name type="scientific">Streptomyces mooreae</name>
    <dbReference type="NCBI Taxonomy" id="3075523"/>
    <lineage>
        <taxon>Bacteria</taxon>
        <taxon>Bacillati</taxon>
        <taxon>Actinomycetota</taxon>
        <taxon>Actinomycetes</taxon>
        <taxon>Kitasatosporales</taxon>
        <taxon>Streptomycetaceae</taxon>
        <taxon>Streptomyces</taxon>
    </lineage>
</organism>
<evidence type="ECO:0000313" key="3">
    <source>
        <dbReference type="Proteomes" id="UP001180551"/>
    </source>
</evidence>